<gene>
    <name evidence="3" type="ORF">F960_01436</name>
</gene>
<proteinExistence type="inferred from homology"/>
<dbReference type="HAMAP" id="MF_01866">
    <property type="entry name" value="UPF0745"/>
    <property type="match status" value="1"/>
</dbReference>
<organism evidence="3 4">
    <name type="scientific">Acinetobacter gerneri DSM 14967 = CIP 107464 = MTCC 9824</name>
    <dbReference type="NCBI Taxonomy" id="1120926"/>
    <lineage>
        <taxon>Bacteria</taxon>
        <taxon>Pseudomonadati</taxon>
        <taxon>Pseudomonadota</taxon>
        <taxon>Gammaproteobacteria</taxon>
        <taxon>Moraxellales</taxon>
        <taxon>Moraxellaceae</taxon>
        <taxon>Acinetobacter</taxon>
    </lineage>
</organism>
<dbReference type="InterPro" id="IPR027354">
    <property type="entry name" value="YcgL_dom"/>
</dbReference>
<dbReference type="PANTHER" id="PTHR38109:SF1">
    <property type="entry name" value="PROTEIN YCGL"/>
    <property type="match status" value="1"/>
</dbReference>
<reference evidence="3 4" key="1">
    <citation type="submission" date="2013-02" db="EMBL/GenBank/DDBJ databases">
        <title>The Genome Sequence of Acinetobacter gerneri CIP 107464.</title>
        <authorList>
            <consortium name="The Broad Institute Genome Sequencing Platform"/>
            <consortium name="The Broad Institute Genome Sequencing Center for Infectious Disease"/>
            <person name="Cerqueira G."/>
            <person name="Feldgarden M."/>
            <person name="Courvalin P."/>
            <person name="Perichon B."/>
            <person name="Grillot-Courvalin C."/>
            <person name="Clermont D."/>
            <person name="Rocha E."/>
            <person name="Yoon E.-J."/>
            <person name="Nemec A."/>
            <person name="Walker B."/>
            <person name="Young S.K."/>
            <person name="Zeng Q."/>
            <person name="Gargeya S."/>
            <person name="Fitzgerald M."/>
            <person name="Haas B."/>
            <person name="Abouelleil A."/>
            <person name="Alvarado L."/>
            <person name="Arachchi H.M."/>
            <person name="Berlin A.M."/>
            <person name="Chapman S.B."/>
            <person name="Dewar J."/>
            <person name="Goldberg J."/>
            <person name="Griggs A."/>
            <person name="Gujja S."/>
            <person name="Hansen M."/>
            <person name="Howarth C."/>
            <person name="Imamovic A."/>
            <person name="Larimer J."/>
            <person name="McCowan C."/>
            <person name="Murphy C."/>
            <person name="Neiman D."/>
            <person name="Pearson M."/>
            <person name="Priest M."/>
            <person name="Roberts A."/>
            <person name="Saif S."/>
            <person name="Shea T."/>
            <person name="Sisk P."/>
            <person name="Sykes S."/>
            <person name="Wortman J."/>
            <person name="Nusbaum C."/>
            <person name="Birren B."/>
        </authorList>
    </citation>
    <scope>NUCLEOTIDE SEQUENCE [LARGE SCALE GENOMIC DNA]</scope>
    <source>
        <strain evidence="3 4">CIP 107464</strain>
    </source>
</reference>
<dbReference type="PROSITE" id="PS51648">
    <property type="entry name" value="YCGL"/>
    <property type="match status" value="1"/>
</dbReference>
<dbReference type="Pfam" id="PF05166">
    <property type="entry name" value="YcgL"/>
    <property type="match status" value="1"/>
</dbReference>
<dbReference type="InterPro" id="IPR038068">
    <property type="entry name" value="YcgL-like_sf"/>
</dbReference>
<comment type="caution">
    <text evidence="3">The sequence shown here is derived from an EMBL/GenBank/DDBJ whole genome shotgun (WGS) entry which is preliminary data.</text>
</comment>
<dbReference type="STRING" id="202952.GCA_000747725_01901"/>
<dbReference type="EMBL" id="APPN01000058">
    <property type="protein sequence ID" value="ENV34369.1"/>
    <property type="molecule type" value="Genomic_DNA"/>
</dbReference>
<name>N8ZKU4_9GAMM</name>
<dbReference type="PATRIC" id="fig|1120926.3.peg.1377"/>
<evidence type="ECO:0000313" key="3">
    <source>
        <dbReference type="EMBL" id="ENV34369.1"/>
    </source>
</evidence>
<evidence type="ECO:0000313" key="4">
    <source>
        <dbReference type="Proteomes" id="UP000013117"/>
    </source>
</evidence>
<evidence type="ECO:0000256" key="1">
    <source>
        <dbReference type="HAMAP-Rule" id="MF_01866"/>
    </source>
</evidence>
<dbReference type="Gene3D" id="3.10.510.20">
    <property type="entry name" value="YcgL domain"/>
    <property type="match status" value="1"/>
</dbReference>
<dbReference type="SUPFAM" id="SSF160191">
    <property type="entry name" value="YcgL-like"/>
    <property type="match status" value="1"/>
</dbReference>
<sequence>MLSFKFLGAVVTMHCDIYKSSKKDEMYLYVARPDYPNQDDEADPLEVVPDTLKMAFGRATFVMHLELSESRKLARANILHVLDSLLTKGFFIQMPPEGLINPNAVEPEGLRGA</sequence>
<dbReference type="AlphaFoldDB" id="N8ZKU4"/>
<protein>
    <recommendedName>
        <fullName evidence="1">YcgL domain-containing protein F960_01436</fullName>
    </recommendedName>
</protein>
<dbReference type="HOGENOM" id="CLU_155118_0_1_6"/>
<keyword evidence="4" id="KW-1185">Reference proteome</keyword>
<dbReference type="PANTHER" id="PTHR38109">
    <property type="entry name" value="PROTEIN YCGL"/>
    <property type="match status" value="1"/>
</dbReference>
<evidence type="ECO:0000259" key="2">
    <source>
        <dbReference type="PROSITE" id="PS51648"/>
    </source>
</evidence>
<feature type="domain" description="YcgL" evidence="2">
    <location>
        <begin position="13"/>
        <end position="104"/>
    </location>
</feature>
<dbReference type="eggNOG" id="COG3100">
    <property type="taxonomic scope" value="Bacteria"/>
</dbReference>
<dbReference type="Proteomes" id="UP000013117">
    <property type="component" value="Unassembled WGS sequence"/>
</dbReference>
<accession>N8ZKU4</accession>